<dbReference type="InterPro" id="IPR014782">
    <property type="entry name" value="Peptidase_M1_dom"/>
</dbReference>
<keyword evidence="9" id="KW-0378">Hydrolase</keyword>
<accession>A0A7Y9RZN1</accession>
<dbReference type="PANTHER" id="PTHR45726:SF3">
    <property type="entry name" value="LEUKOTRIENE A-4 HYDROLASE"/>
    <property type="match status" value="1"/>
</dbReference>
<evidence type="ECO:0000256" key="13">
    <source>
        <dbReference type="ARBA" id="ARBA00031533"/>
    </source>
</evidence>
<dbReference type="InterPro" id="IPR027268">
    <property type="entry name" value="Peptidase_M4/M1_CTD_sf"/>
</dbReference>
<feature type="binding site" evidence="14">
    <location>
        <position position="326"/>
    </location>
    <ligand>
        <name>Zn(2+)</name>
        <dbReference type="ChEBI" id="CHEBI:29105"/>
        <note>catalytic</note>
    </ligand>
</feature>
<evidence type="ECO:0000256" key="7">
    <source>
        <dbReference type="ARBA" id="ARBA00022670"/>
    </source>
</evidence>
<reference evidence="17 18" key="1">
    <citation type="submission" date="2020-07" db="EMBL/GenBank/DDBJ databases">
        <title>Sequencing the genomes of 1000 actinobacteria strains.</title>
        <authorList>
            <person name="Klenk H.-P."/>
        </authorList>
    </citation>
    <scope>NUCLEOTIDE SEQUENCE [LARGE SCALE GENOMIC DNA]</scope>
    <source>
        <strain evidence="17 18">DSM 24552</strain>
    </source>
</reference>
<dbReference type="EC" id="3.4.11.2" evidence="4"/>
<evidence type="ECO:0000256" key="11">
    <source>
        <dbReference type="ARBA" id="ARBA00023049"/>
    </source>
</evidence>
<evidence type="ECO:0000256" key="1">
    <source>
        <dbReference type="ARBA" id="ARBA00000098"/>
    </source>
</evidence>
<evidence type="ECO:0000259" key="16">
    <source>
        <dbReference type="Pfam" id="PF01433"/>
    </source>
</evidence>
<dbReference type="Gene3D" id="2.60.40.1730">
    <property type="entry name" value="tricorn interacting facor f3 domain"/>
    <property type="match status" value="1"/>
</dbReference>
<evidence type="ECO:0000256" key="3">
    <source>
        <dbReference type="ARBA" id="ARBA00010136"/>
    </source>
</evidence>
<comment type="subcellular location">
    <subcellularLocation>
        <location evidence="2">Cytoplasm</location>
    </subcellularLocation>
</comment>
<feature type="region of interest" description="Disordered" evidence="15">
    <location>
        <begin position="31"/>
        <end position="55"/>
    </location>
</feature>
<keyword evidence="6" id="KW-0963">Cytoplasm</keyword>
<evidence type="ECO:0000256" key="12">
    <source>
        <dbReference type="ARBA" id="ARBA00029811"/>
    </source>
</evidence>
<dbReference type="PRINTS" id="PR00756">
    <property type="entry name" value="ALADIPTASE"/>
</dbReference>
<keyword evidence="10 14" id="KW-0862">Zinc</keyword>
<dbReference type="RefSeq" id="WP_179519082.1">
    <property type="nucleotide sequence ID" value="NZ_JACCAC010000001.1"/>
</dbReference>
<gene>
    <name evidence="17" type="ORF">BJ989_003204</name>
</gene>
<proteinExistence type="inferred from homology"/>
<comment type="cofactor">
    <cofactor evidence="14">
        <name>Zn(2+)</name>
        <dbReference type="ChEBI" id="CHEBI:29105"/>
    </cofactor>
    <text evidence="14">Binds 1 zinc ion per subunit.</text>
</comment>
<evidence type="ECO:0000256" key="8">
    <source>
        <dbReference type="ARBA" id="ARBA00022723"/>
    </source>
</evidence>
<name>A0A7Y9RZN1_9ACTN</name>
<dbReference type="GO" id="GO:0016285">
    <property type="term" value="F:alanyl aminopeptidase activity"/>
    <property type="evidence" value="ECO:0007669"/>
    <property type="project" value="UniProtKB-EC"/>
</dbReference>
<keyword evidence="11" id="KW-0482">Metalloprotease</keyword>
<dbReference type="InterPro" id="IPR042097">
    <property type="entry name" value="Aminopeptidase_N-like_N_sf"/>
</dbReference>
<dbReference type="EMBL" id="JACCAC010000001">
    <property type="protein sequence ID" value="NYG56900.1"/>
    <property type="molecule type" value="Genomic_DNA"/>
</dbReference>
<keyword evidence="18" id="KW-1185">Reference proteome</keyword>
<dbReference type="GO" id="GO:0008237">
    <property type="term" value="F:metallopeptidase activity"/>
    <property type="evidence" value="ECO:0007669"/>
    <property type="project" value="UniProtKB-KW"/>
</dbReference>
<evidence type="ECO:0000256" key="14">
    <source>
        <dbReference type="PIRSR" id="PIRSR634015-3"/>
    </source>
</evidence>
<sequence>MGIRTRAPLLTALLGLLVALVPLLPGGAAAPAREPDLRPRPGAETAGDPLFPASGNGGYHVRHHDLRMRYHPATRRLVATATLRVRTTQPLSRLSLDLRGLQVTGVRVAGEPARWSRAGAKLRVVPPRPLAAGRTVDVRVSYRGRPGPVTAPDGSTEGWIPTDDGAVALNQPVGAPTWHPTNATPADESTYDVRVNVPRTLQAVSTGRLVSRRVAGGLATWHWRTSQPTPAALSMLAIGRFRRHDARVVLTSGTVPAWSFTDVTTGDAAAARGLLQPVLRWLEDLAGPYPFDAAGLVVDVHDAGYALETQTRPVFPGRADETTLVHELAHQWFGGSVTPRRWSDTWLSEGWATYAEWLWNERPGGDGPTAAARFRSAYTSRTALDRFWEVPPGALPSAEQLYHEAVYLRGAMTLHALRERVGEADFAAITRTWTTRHRHRGVTTATFERLAEEVSGEQLDTLFQDWLREPTRPAGY</sequence>
<feature type="binding site" evidence="14">
    <location>
        <position position="330"/>
    </location>
    <ligand>
        <name>Zn(2+)</name>
        <dbReference type="ChEBI" id="CHEBI:29105"/>
        <note>catalytic</note>
    </ligand>
</feature>
<dbReference type="GO" id="GO:0008270">
    <property type="term" value="F:zinc ion binding"/>
    <property type="evidence" value="ECO:0007669"/>
    <property type="project" value="InterPro"/>
</dbReference>
<evidence type="ECO:0000256" key="4">
    <source>
        <dbReference type="ARBA" id="ARBA00012564"/>
    </source>
</evidence>
<dbReference type="AlphaFoldDB" id="A0A7Y9RZN1"/>
<dbReference type="CDD" id="cd09603">
    <property type="entry name" value="M1_APN_like"/>
    <property type="match status" value="1"/>
</dbReference>
<evidence type="ECO:0000256" key="5">
    <source>
        <dbReference type="ARBA" id="ARBA00015611"/>
    </source>
</evidence>
<evidence type="ECO:0000313" key="17">
    <source>
        <dbReference type="EMBL" id="NYG56900.1"/>
    </source>
</evidence>
<dbReference type="Pfam" id="PF01433">
    <property type="entry name" value="Peptidase_M1"/>
    <property type="match status" value="1"/>
</dbReference>
<comment type="caution">
    <text evidence="17">The sequence shown here is derived from an EMBL/GenBank/DDBJ whole genome shotgun (WGS) entry which is preliminary data.</text>
</comment>
<dbReference type="Gene3D" id="1.10.390.10">
    <property type="entry name" value="Neutral Protease Domain 2"/>
    <property type="match status" value="1"/>
</dbReference>
<keyword evidence="7" id="KW-0645">Protease</keyword>
<dbReference type="InterPro" id="IPR001930">
    <property type="entry name" value="Peptidase_M1"/>
</dbReference>
<feature type="binding site" evidence="14">
    <location>
        <position position="349"/>
    </location>
    <ligand>
        <name>Zn(2+)</name>
        <dbReference type="ChEBI" id="CHEBI:29105"/>
        <note>catalytic</note>
    </ligand>
</feature>
<dbReference type="GO" id="GO:0006508">
    <property type="term" value="P:proteolysis"/>
    <property type="evidence" value="ECO:0007669"/>
    <property type="project" value="UniProtKB-KW"/>
</dbReference>
<dbReference type="Proteomes" id="UP000544110">
    <property type="component" value="Unassembled WGS sequence"/>
</dbReference>
<dbReference type="PANTHER" id="PTHR45726">
    <property type="entry name" value="LEUKOTRIENE A-4 HYDROLASE"/>
    <property type="match status" value="1"/>
</dbReference>
<evidence type="ECO:0000256" key="6">
    <source>
        <dbReference type="ARBA" id="ARBA00022490"/>
    </source>
</evidence>
<comment type="catalytic activity">
    <reaction evidence="1">
        <text>Release of an N-terminal amino acid, Xaa-|-Yaa- from a peptide, amide or arylamide. Xaa is preferably Ala, but may be most amino acids including Pro (slow action). When a terminal hydrophobic residue is followed by a prolyl residue, the two may be released as an intact Xaa-Pro dipeptide.</text>
        <dbReference type="EC" id="3.4.11.2"/>
    </reaction>
</comment>
<comment type="similarity">
    <text evidence="3">Belongs to the peptidase M1 family.</text>
</comment>
<dbReference type="SUPFAM" id="SSF55486">
    <property type="entry name" value="Metalloproteases ('zincins'), catalytic domain"/>
    <property type="match status" value="1"/>
</dbReference>
<keyword evidence="8 14" id="KW-0479">Metal-binding</keyword>
<keyword evidence="17" id="KW-0031">Aminopeptidase</keyword>
<feature type="domain" description="Peptidase M1 membrane alanine aminopeptidase" evidence="16">
    <location>
        <begin position="321"/>
        <end position="466"/>
    </location>
</feature>
<organism evidence="17 18">
    <name type="scientific">Nocardioides perillae</name>
    <dbReference type="NCBI Taxonomy" id="1119534"/>
    <lineage>
        <taxon>Bacteria</taxon>
        <taxon>Bacillati</taxon>
        <taxon>Actinomycetota</taxon>
        <taxon>Actinomycetes</taxon>
        <taxon>Propionibacteriales</taxon>
        <taxon>Nocardioidaceae</taxon>
        <taxon>Nocardioides</taxon>
    </lineage>
</organism>
<dbReference type="InterPro" id="IPR034015">
    <property type="entry name" value="M1_LTA4H"/>
</dbReference>
<evidence type="ECO:0000313" key="18">
    <source>
        <dbReference type="Proteomes" id="UP000544110"/>
    </source>
</evidence>
<protein>
    <recommendedName>
        <fullName evidence="5">Aminopeptidase N</fullName>
        <ecNumber evidence="4">3.4.11.2</ecNumber>
    </recommendedName>
    <alternativeName>
        <fullName evidence="12">Alanine aminopeptidase</fullName>
    </alternativeName>
    <alternativeName>
        <fullName evidence="13">Lysyl aminopeptidase</fullName>
    </alternativeName>
</protein>
<evidence type="ECO:0000256" key="2">
    <source>
        <dbReference type="ARBA" id="ARBA00004496"/>
    </source>
</evidence>
<evidence type="ECO:0000256" key="9">
    <source>
        <dbReference type="ARBA" id="ARBA00022801"/>
    </source>
</evidence>
<evidence type="ECO:0000256" key="15">
    <source>
        <dbReference type="SAM" id="MobiDB-lite"/>
    </source>
</evidence>
<dbReference type="SUPFAM" id="SSF63737">
    <property type="entry name" value="Leukotriene A4 hydrolase N-terminal domain"/>
    <property type="match status" value="1"/>
</dbReference>
<dbReference type="GO" id="GO:0005737">
    <property type="term" value="C:cytoplasm"/>
    <property type="evidence" value="ECO:0007669"/>
    <property type="project" value="UniProtKB-SubCell"/>
</dbReference>
<evidence type="ECO:0000256" key="10">
    <source>
        <dbReference type="ARBA" id="ARBA00022833"/>
    </source>
</evidence>